<organism evidence="1 2">
    <name type="scientific">Cochliobolus carbonum (strain 26-R-13)</name>
    <name type="common">Maize leaf spot fungus</name>
    <name type="synonym">Bipolaris zeicola</name>
    <dbReference type="NCBI Taxonomy" id="930089"/>
    <lineage>
        <taxon>Eukaryota</taxon>
        <taxon>Fungi</taxon>
        <taxon>Dikarya</taxon>
        <taxon>Ascomycota</taxon>
        <taxon>Pezizomycotina</taxon>
        <taxon>Dothideomycetes</taxon>
        <taxon>Pleosporomycetidae</taxon>
        <taxon>Pleosporales</taxon>
        <taxon>Pleosporineae</taxon>
        <taxon>Pleosporaceae</taxon>
        <taxon>Bipolaris</taxon>
    </lineage>
</organism>
<dbReference type="EMBL" id="KI964702">
    <property type="protein sequence ID" value="EUC30402.1"/>
    <property type="molecule type" value="Genomic_DNA"/>
</dbReference>
<dbReference type="GeneID" id="19142890"/>
<protein>
    <submittedName>
        <fullName evidence="1">Uncharacterized protein</fullName>
    </submittedName>
</protein>
<dbReference type="HOGENOM" id="CLU_2209559_0_0_1"/>
<dbReference type="KEGG" id="bze:COCCADRAFT_104001"/>
<evidence type="ECO:0000313" key="1">
    <source>
        <dbReference type="EMBL" id="EUC30402.1"/>
    </source>
</evidence>
<sequence>MAETPCWRATALLYIRDVARCSWIALPSLQRSLESLGRPSSKSTPVPTPVRIQYCLRELLITKTLLSSSSATQDPRLSSTSSWLQHLGYLSPDITYEAIAWVWSANV</sequence>
<gene>
    <name evidence="1" type="ORF">COCCADRAFT_104001</name>
</gene>
<evidence type="ECO:0000313" key="2">
    <source>
        <dbReference type="Proteomes" id="UP000053841"/>
    </source>
</evidence>
<name>W6XS89_COCC2</name>
<dbReference type="Proteomes" id="UP000053841">
    <property type="component" value="Unassembled WGS sequence"/>
</dbReference>
<keyword evidence="2" id="KW-1185">Reference proteome</keyword>
<dbReference type="RefSeq" id="XP_007715296.1">
    <property type="nucleotide sequence ID" value="XM_007717106.1"/>
</dbReference>
<accession>W6XS89</accession>
<dbReference type="AlphaFoldDB" id="W6XS89"/>
<proteinExistence type="predicted"/>
<reference evidence="1 2" key="1">
    <citation type="journal article" date="2013" name="PLoS Genet.">
        <title>Comparative genome structure, secondary metabolite, and effector coding capacity across Cochliobolus pathogens.</title>
        <authorList>
            <person name="Condon B.J."/>
            <person name="Leng Y."/>
            <person name="Wu D."/>
            <person name="Bushley K.E."/>
            <person name="Ohm R.A."/>
            <person name="Otillar R."/>
            <person name="Martin J."/>
            <person name="Schackwitz W."/>
            <person name="Grimwood J."/>
            <person name="MohdZainudin N."/>
            <person name="Xue C."/>
            <person name="Wang R."/>
            <person name="Manning V.A."/>
            <person name="Dhillon B."/>
            <person name="Tu Z.J."/>
            <person name="Steffenson B.J."/>
            <person name="Salamov A."/>
            <person name="Sun H."/>
            <person name="Lowry S."/>
            <person name="LaButti K."/>
            <person name="Han J."/>
            <person name="Copeland A."/>
            <person name="Lindquist E."/>
            <person name="Barry K."/>
            <person name="Schmutz J."/>
            <person name="Baker S.E."/>
            <person name="Ciuffetti L.M."/>
            <person name="Grigoriev I.V."/>
            <person name="Zhong S."/>
            <person name="Turgeon B.G."/>
        </authorList>
    </citation>
    <scope>NUCLEOTIDE SEQUENCE [LARGE SCALE GENOMIC DNA]</scope>
    <source>
        <strain evidence="1 2">26-R-13</strain>
    </source>
</reference>